<feature type="transmembrane region" description="Helical" evidence="6">
    <location>
        <begin position="152"/>
        <end position="174"/>
    </location>
</feature>
<keyword evidence="3 6" id="KW-0812">Transmembrane</keyword>
<feature type="transmembrane region" description="Helical" evidence="6">
    <location>
        <begin position="112"/>
        <end position="131"/>
    </location>
</feature>
<evidence type="ECO:0000313" key="8">
    <source>
        <dbReference type="Proteomes" id="UP000272464"/>
    </source>
</evidence>
<evidence type="ECO:0000256" key="4">
    <source>
        <dbReference type="ARBA" id="ARBA00022989"/>
    </source>
</evidence>
<proteinExistence type="predicted"/>
<dbReference type="RefSeq" id="WP_127197918.1">
    <property type="nucleotide sequence ID" value="NZ_RZNX01000001.1"/>
</dbReference>
<feature type="transmembrane region" description="Helical" evidence="6">
    <location>
        <begin position="80"/>
        <end position="97"/>
    </location>
</feature>
<dbReference type="GO" id="GO:0005886">
    <property type="term" value="C:plasma membrane"/>
    <property type="evidence" value="ECO:0007669"/>
    <property type="project" value="UniProtKB-SubCell"/>
</dbReference>
<dbReference type="Pfam" id="PF02588">
    <property type="entry name" value="YitT_membrane"/>
    <property type="match status" value="1"/>
</dbReference>
<name>A0A3S1BB29_9BACL</name>
<dbReference type="Proteomes" id="UP000272464">
    <property type="component" value="Unassembled WGS sequence"/>
</dbReference>
<dbReference type="AlphaFoldDB" id="A0A3S1BB29"/>
<keyword evidence="8" id="KW-1185">Reference proteome</keyword>
<dbReference type="InterPro" id="IPR003740">
    <property type="entry name" value="YitT"/>
</dbReference>
<comment type="caution">
    <text evidence="7">The sequence shown here is derived from an EMBL/GenBank/DDBJ whole genome shotgun (WGS) entry which is preliminary data.</text>
</comment>
<sequence length="220" mass="24184">MRKKKRSLVDSEQLFMMLIGTFLLAFTYYHINFQNHLSEGGFVGLSLLGKYLFDFPPAMTALILDIPVFILALFLKGRKFLLNTLIASIAFSGFYELCDRFSPFTLDLHNNLMVAAVFSGVFTGIGAGVVLRAGGATGGDDILSLVLSQLTGIKIGTVFIVLDAIVLLISLVYMPVLETMYTVVAVLIAGKVITWTVNYGKTAEPKLRVPYTVKEKTVRV</sequence>
<evidence type="ECO:0000256" key="6">
    <source>
        <dbReference type="SAM" id="Phobius"/>
    </source>
</evidence>
<feature type="transmembrane region" description="Helical" evidence="6">
    <location>
        <begin position="12"/>
        <end position="31"/>
    </location>
</feature>
<accession>A0A3S1BB29</accession>
<keyword evidence="2" id="KW-1003">Cell membrane</keyword>
<comment type="subcellular location">
    <subcellularLocation>
        <location evidence="1">Cell membrane</location>
        <topology evidence="1">Multi-pass membrane protein</topology>
    </subcellularLocation>
</comment>
<evidence type="ECO:0000256" key="3">
    <source>
        <dbReference type="ARBA" id="ARBA00022692"/>
    </source>
</evidence>
<keyword evidence="5 6" id="KW-0472">Membrane</keyword>
<dbReference type="PANTHER" id="PTHR33545:SF10">
    <property type="entry name" value="UPF0750 MEMBRANE PROTEIN YPJC"/>
    <property type="match status" value="1"/>
</dbReference>
<dbReference type="InterPro" id="IPR051461">
    <property type="entry name" value="UPF0750_membrane"/>
</dbReference>
<dbReference type="OrthoDB" id="2865957at2"/>
<evidence type="ECO:0000313" key="7">
    <source>
        <dbReference type="EMBL" id="RUT36223.1"/>
    </source>
</evidence>
<organism evidence="7 8">
    <name type="scientific">Paenibacillus zeisoli</name>
    <dbReference type="NCBI Taxonomy" id="2496267"/>
    <lineage>
        <taxon>Bacteria</taxon>
        <taxon>Bacillati</taxon>
        <taxon>Bacillota</taxon>
        <taxon>Bacilli</taxon>
        <taxon>Bacillales</taxon>
        <taxon>Paenibacillaceae</taxon>
        <taxon>Paenibacillus</taxon>
    </lineage>
</organism>
<evidence type="ECO:0000256" key="5">
    <source>
        <dbReference type="ARBA" id="ARBA00023136"/>
    </source>
</evidence>
<evidence type="ECO:0000256" key="2">
    <source>
        <dbReference type="ARBA" id="ARBA00022475"/>
    </source>
</evidence>
<evidence type="ECO:0000256" key="1">
    <source>
        <dbReference type="ARBA" id="ARBA00004651"/>
    </source>
</evidence>
<protein>
    <submittedName>
        <fullName evidence="7">YitT family protein</fullName>
    </submittedName>
</protein>
<feature type="transmembrane region" description="Helical" evidence="6">
    <location>
        <begin position="180"/>
        <end position="199"/>
    </location>
</feature>
<dbReference type="PANTHER" id="PTHR33545">
    <property type="entry name" value="UPF0750 MEMBRANE PROTEIN YITT-RELATED"/>
    <property type="match status" value="1"/>
</dbReference>
<reference evidence="7 8" key="1">
    <citation type="submission" date="2018-12" db="EMBL/GenBank/DDBJ databases">
        <authorList>
            <person name="Sun L."/>
            <person name="Chen Z."/>
        </authorList>
    </citation>
    <scope>NUCLEOTIDE SEQUENCE [LARGE SCALE GENOMIC DNA]</scope>
    <source>
        <strain evidence="7 8">3-5-3</strain>
    </source>
</reference>
<gene>
    <name evidence="7" type="ORF">EJP77_04325</name>
</gene>
<dbReference type="EMBL" id="RZNX01000001">
    <property type="protein sequence ID" value="RUT36223.1"/>
    <property type="molecule type" value="Genomic_DNA"/>
</dbReference>
<feature type="transmembrane region" description="Helical" evidence="6">
    <location>
        <begin position="51"/>
        <end position="73"/>
    </location>
</feature>
<keyword evidence="4 6" id="KW-1133">Transmembrane helix</keyword>